<name>A0A5E6P9V6_PSEFL</name>
<protein>
    <submittedName>
        <fullName evidence="2">Uncharacterized protein</fullName>
    </submittedName>
</protein>
<dbReference type="Proteomes" id="UP000326953">
    <property type="component" value="Unassembled WGS sequence"/>
</dbReference>
<dbReference type="EMBL" id="CABVHK010000001">
    <property type="protein sequence ID" value="VVM39901.1"/>
    <property type="molecule type" value="Genomic_DNA"/>
</dbReference>
<accession>A0A5E6P9V6</accession>
<sequence>MNEDTPRLPTPLLQGTVRSTLLALLESDDHVQQAVRQLCAPSPSPPLAVVEHQAFGPERELLDWISTDPALKQAWLSVDEPVERQLVRLIAMASQWDQLLLLWDRLASRCKDEQRGASATEENVLARCLALHNLVWQEHQASLQATGDNGGTRQNRCGHRYDASATAATAKREAKVAREKKQTRYIQPVSPVPEPFAQARSGHLSENRRKATHAACLEPSGRQPEKANARHSQQS</sequence>
<feature type="region of interest" description="Disordered" evidence="1">
    <location>
        <begin position="164"/>
        <end position="235"/>
    </location>
</feature>
<evidence type="ECO:0000313" key="3">
    <source>
        <dbReference type="EMBL" id="VVM92382.1"/>
    </source>
</evidence>
<gene>
    <name evidence="2" type="ORF">PS662_00228</name>
    <name evidence="3" type="ORF">PS662_02899</name>
</gene>
<dbReference type="EMBL" id="CABVHK010000009">
    <property type="protein sequence ID" value="VVM92382.1"/>
    <property type="molecule type" value="Genomic_DNA"/>
</dbReference>
<proteinExistence type="predicted"/>
<dbReference type="RefSeq" id="WP_150709220.1">
    <property type="nucleotide sequence ID" value="NZ_CABVHK010000001.1"/>
</dbReference>
<organism evidence="2 4">
    <name type="scientific">Pseudomonas fluorescens</name>
    <dbReference type="NCBI Taxonomy" id="294"/>
    <lineage>
        <taxon>Bacteria</taxon>
        <taxon>Pseudomonadati</taxon>
        <taxon>Pseudomonadota</taxon>
        <taxon>Gammaproteobacteria</taxon>
        <taxon>Pseudomonadales</taxon>
        <taxon>Pseudomonadaceae</taxon>
        <taxon>Pseudomonas</taxon>
    </lineage>
</organism>
<dbReference type="OrthoDB" id="7033421at2"/>
<reference evidence="2 4" key="1">
    <citation type="submission" date="2019-09" db="EMBL/GenBank/DDBJ databases">
        <authorList>
            <person name="Chandra G."/>
            <person name="Truman W A."/>
        </authorList>
    </citation>
    <scope>NUCLEOTIDE SEQUENCE [LARGE SCALE GENOMIC DNA]</scope>
    <source>
        <strain evidence="2">PS662</strain>
    </source>
</reference>
<dbReference type="AlphaFoldDB" id="A0A5E6P9V6"/>
<evidence type="ECO:0000256" key="1">
    <source>
        <dbReference type="SAM" id="MobiDB-lite"/>
    </source>
</evidence>
<evidence type="ECO:0000313" key="4">
    <source>
        <dbReference type="Proteomes" id="UP000326953"/>
    </source>
</evidence>
<evidence type="ECO:0000313" key="2">
    <source>
        <dbReference type="EMBL" id="VVM39901.1"/>
    </source>
</evidence>
<feature type="compositionally biased region" description="Basic and acidic residues" evidence="1">
    <location>
        <begin position="170"/>
        <end position="182"/>
    </location>
</feature>